<feature type="compositionally biased region" description="Basic and acidic residues" evidence="1">
    <location>
        <begin position="269"/>
        <end position="279"/>
    </location>
</feature>
<dbReference type="RefSeq" id="WP_269037174.1">
    <property type="nucleotide sequence ID" value="NZ_CP114040.1"/>
</dbReference>
<organism evidence="2 3">
    <name type="scientific">Nannocystis punicea</name>
    <dbReference type="NCBI Taxonomy" id="2995304"/>
    <lineage>
        <taxon>Bacteria</taxon>
        <taxon>Pseudomonadati</taxon>
        <taxon>Myxococcota</taxon>
        <taxon>Polyangia</taxon>
        <taxon>Nannocystales</taxon>
        <taxon>Nannocystaceae</taxon>
        <taxon>Nannocystis</taxon>
    </lineage>
</organism>
<evidence type="ECO:0000256" key="1">
    <source>
        <dbReference type="SAM" id="MobiDB-lite"/>
    </source>
</evidence>
<keyword evidence="3" id="KW-1185">Reference proteome</keyword>
<feature type="compositionally biased region" description="Pro residues" evidence="1">
    <location>
        <begin position="214"/>
        <end position="231"/>
    </location>
</feature>
<name>A0ABY7H755_9BACT</name>
<feature type="compositionally biased region" description="Basic and acidic residues" evidence="1">
    <location>
        <begin position="301"/>
        <end position="322"/>
    </location>
</feature>
<dbReference type="Proteomes" id="UP001164459">
    <property type="component" value="Chromosome"/>
</dbReference>
<protein>
    <submittedName>
        <fullName evidence="2">Uncharacterized protein</fullName>
    </submittedName>
</protein>
<evidence type="ECO:0000313" key="2">
    <source>
        <dbReference type="EMBL" id="WAS94839.1"/>
    </source>
</evidence>
<sequence>MDKPEIEIVIDRIARIFRVHDGLAEDEPVEEPLPEGEMPWRFTVDVDPQEASRIVVSAAGSREQAAAPERATACSAIAVEAWIGDKVFETHDDTLYWVRVINTSEHYVAEDLCVDVEIDPSCAAVLGTLSDKHRLIEIVPPFQGVRCLVPGHYVDLQFVAIARGPRPGVFPVRVCVAYDLVYSTRARAATQVRLELEVQDDCGRGRNRCRPGRVGPPDPGEWKPAPRPPPGETVSPPVQLVAEVPVRVPGPERVEEPEAPPRAVEPEEQPGRHDEDRESQAWPDDDEDTEGSDEMSNSNYGKHEHVNWTRKGEEEAPADKKGAAPQPSNHEELEPIATEVKLPEGGTLKIEFTFRKGFIASSNRGGRCVYGKRPNGNLECRLESIDDTVLVMEVTNCSRFHLKHVRIHDLQIYHDGCQVNALLPSGHPIAQIVPDSAYIGMLPRDKTRWVAMSLITRGVEPGEYSIKFAIDYDIEACSVGASIDLQITCD</sequence>
<feature type="compositionally biased region" description="Acidic residues" evidence="1">
    <location>
        <begin position="283"/>
        <end position="293"/>
    </location>
</feature>
<accession>A0ABY7H755</accession>
<dbReference type="EMBL" id="CP114040">
    <property type="protein sequence ID" value="WAS94839.1"/>
    <property type="molecule type" value="Genomic_DNA"/>
</dbReference>
<evidence type="ECO:0000313" key="3">
    <source>
        <dbReference type="Proteomes" id="UP001164459"/>
    </source>
</evidence>
<feature type="region of interest" description="Disordered" evidence="1">
    <location>
        <begin position="204"/>
        <end position="340"/>
    </location>
</feature>
<proteinExistence type="predicted"/>
<gene>
    <name evidence="2" type="ORF">O0S08_01650</name>
</gene>
<reference evidence="2" key="1">
    <citation type="submission" date="2022-11" db="EMBL/GenBank/DDBJ databases">
        <title>Minimal conservation of predation-associated metabolite biosynthetic gene clusters underscores biosynthetic potential of Myxococcota including descriptions for ten novel species: Archangium lansinium sp. nov., Myxococcus landrumus sp. nov., Nannocystis bai.</title>
        <authorList>
            <person name="Ahearne A."/>
            <person name="Stevens C."/>
            <person name="Dowd S."/>
        </authorList>
    </citation>
    <scope>NUCLEOTIDE SEQUENCE</scope>
    <source>
        <strain evidence="2">Fl3</strain>
    </source>
</reference>